<evidence type="ECO:0000256" key="4">
    <source>
        <dbReference type="ARBA" id="ARBA00022723"/>
    </source>
</evidence>
<feature type="domain" description="OBG-type G" evidence="10">
    <location>
        <begin position="160"/>
        <end position="336"/>
    </location>
</feature>
<dbReference type="PROSITE" id="PS51710">
    <property type="entry name" value="G_OBG"/>
    <property type="match status" value="1"/>
</dbReference>
<protein>
    <submittedName>
        <fullName evidence="13">Unannotated protein</fullName>
    </submittedName>
</protein>
<comment type="cofactor">
    <cofactor evidence="1">
        <name>Mg(2+)</name>
        <dbReference type="ChEBI" id="CHEBI:18420"/>
    </cofactor>
</comment>
<evidence type="ECO:0000259" key="12">
    <source>
        <dbReference type="PROSITE" id="PS51883"/>
    </source>
</evidence>
<dbReference type="NCBIfam" id="TIGR02729">
    <property type="entry name" value="Obg_CgtA"/>
    <property type="match status" value="1"/>
</dbReference>
<dbReference type="PANTHER" id="PTHR11702">
    <property type="entry name" value="DEVELOPMENTALLY REGULATED GTP-BINDING PROTEIN-RELATED"/>
    <property type="match status" value="1"/>
</dbReference>
<dbReference type="NCBIfam" id="NF008954">
    <property type="entry name" value="PRK12296.1"/>
    <property type="match status" value="1"/>
</dbReference>
<evidence type="ECO:0000256" key="1">
    <source>
        <dbReference type="ARBA" id="ARBA00001946"/>
    </source>
</evidence>
<name>A0A6J6N3D8_9ZZZZ</name>
<dbReference type="InterPro" id="IPR014100">
    <property type="entry name" value="GTP-bd_Obg/CgtA"/>
</dbReference>
<evidence type="ECO:0000313" key="13">
    <source>
        <dbReference type="EMBL" id="CAB4679394.1"/>
    </source>
</evidence>
<feature type="compositionally biased region" description="Basic and acidic residues" evidence="9">
    <location>
        <begin position="505"/>
        <end position="516"/>
    </location>
</feature>
<evidence type="ECO:0000256" key="5">
    <source>
        <dbReference type="ARBA" id="ARBA00022741"/>
    </source>
</evidence>
<reference evidence="13" key="1">
    <citation type="submission" date="2020-05" db="EMBL/GenBank/DDBJ databases">
        <authorList>
            <person name="Chiriac C."/>
            <person name="Salcher M."/>
            <person name="Ghai R."/>
            <person name="Kavagutti S V."/>
        </authorList>
    </citation>
    <scope>NUCLEOTIDE SEQUENCE</scope>
</reference>
<sequence>MVTFVDQVTLHLRAGNGGDGCISVKREKFKPLAGPDGADGGNGGTISLIADANVTTLLDYHFSPHRSGGDGGDGAGDFRNGATGKDVVLPVPIGTVVRSADGKIIADLNEAGIELIVAEGGQGGLGNAALSSSKRRAPGFALLGVPGWKGDVILELKSVADVALVGYPSAGKSSLIAAISSAKPKIADYPFTTLHPNLGVVQSGDVRFTVADVPGLIEGASEGKGLGLQFLRHVERCAALLHVLDCATLEPGRDPISDLDLILNELALYEVPEGELPLTERPQLIALNKIDVPDGRELAEFVKPELEARGYRVFLISAVAREGLRELLFALGELVKVHRDEQARKPVQPRIHLMNSKREDSKFTVKKESYSGEEIFRVIGAKPERWVAQTMFGNEEAVGYLGDRLAKLGLEDELLKAGAVAGSTVVIGAGDGVIFDWEPTISSAGELIAAPRGTDPRLDLRERRTNIDRRREYQEMMDARAAMRQEMAAEGNPVQSYEIGSDQDPDAKPAGEEVQE</sequence>
<dbReference type="Gene3D" id="2.70.210.12">
    <property type="entry name" value="GTP1/OBG domain"/>
    <property type="match status" value="1"/>
</dbReference>
<dbReference type="GO" id="GO:0003924">
    <property type="term" value="F:GTPase activity"/>
    <property type="evidence" value="ECO:0007669"/>
    <property type="project" value="InterPro"/>
</dbReference>
<evidence type="ECO:0000256" key="7">
    <source>
        <dbReference type="ARBA" id="ARBA00022842"/>
    </source>
</evidence>
<dbReference type="SUPFAM" id="SSF82051">
    <property type="entry name" value="Obg GTP-binding protein N-terminal domain"/>
    <property type="match status" value="1"/>
</dbReference>
<feature type="domain" description="Obg" evidence="12">
    <location>
        <begin position="2"/>
        <end position="159"/>
    </location>
</feature>
<dbReference type="InterPro" id="IPR027417">
    <property type="entry name" value="P-loop_NTPase"/>
</dbReference>
<dbReference type="PRINTS" id="PR00326">
    <property type="entry name" value="GTP1OBG"/>
</dbReference>
<comment type="similarity">
    <text evidence="2">Belongs to the TRAFAC class OBG-HflX-like GTPase superfamily. OBG GTPase family.</text>
</comment>
<keyword evidence="6" id="KW-0378">Hydrolase</keyword>
<keyword evidence="5" id="KW-0547">Nucleotide-binding</keyword>
<dbReference type="InterPro" id="IPR036346">
    <property type="entry name" value="GTP-bd_prot_GTP1/OBG_C_sf"/>
</dbReference>
<dbReference type="AlphaFoldDB" id="A0A6J6N3D8"/>
<dbReference type="GO" id="GO:0000287">
    <property type="term" value="F:magnesium ion binding"/>
    <property type="evidence" value="ECO:0007669"/>
    <property type="project" value="InterPro"/>
</dbReference>
<keyword evidence="4" id="KW-0479">Metal-binding</keyword>
<dbReference type="PROSITE" id="PS51881">
    <property type="entry name" value="OCT"/>
    <property type="match status" value="1"/>
</dbReference>
<dbReference type="PANTHER" id="PTHR11702:SF31">
    <property type="entry name" value="MITOCHONDRIAL RIBOSOME-ASSOCIATED GTPASE 2"/>
    <property type="match status" value="1"/>
</dbReference>
<keyword evidence="3" id="KW-0963">Cytoplasm</keyword>
<dbReference type="NCBIfam" id="NF008956">
    <property type="entry name" value="PRK12299.1"/>
    <property type="match status" value="1"/>
</dbReference>
<evidence type="ECO:0000256" key="6">
    <source>
        <dbReference type="ARBA" id="ARBA00022801"/>
    </source>
</evidence>
<dbReference type="NCBIfam" id="TIGR03595">
    <property type="entry name" value="Obg_CgtA_exten"/>
    <property type="match status" value="1"/>
</dbReference>
<evidence type="ECO:0000259" key="10">
    <source>
        <dbReference type="PROSITE" id="PS51710"/>
    </source>
</evidence>
<dbReference type="Gene3D" id="3.30.300.350">
    <property type="entry name" value="GTP-binding protein OBG, C-terminal domain"/>
    <property type="match status" value="1"/>
</dbReference>
<evidence type="ECO:0000259" key="11">
    <source>
        <dbReference type="PROSITE" id="PS51881"/>
    </source>
</evidence>
<feature type="region of interest" description="Disordered" evidence="9">
    <location>
        <begin position="483"/>
        <end position="516"/>
    </location>
</feature>
<gene>
    <name evidence="13" type="ORF">UFOPK2373_00141</name>
</gene>
<evidence type="ECO:0000256" key="8">
    <source>
        <dbReference type="ARBA" id="ARBA00023134"/>
    </source>
</evidence>
<dbReference type="EMBL" id="CAEZXL010000011">
    <property type="protein sequence ID" value="CAB4679394.1"/>
    <property type="molecule type" value="Genomic_DNA"/>
</dbReference>
<feature type="domain" description="OCT" evidence="11">
    <location>
        <begin position="355"/>
        <end position="439"/>
    </location>
</feature>
<dbReference type="GO" id="GO:0005525">
    <property type="term" value="F:GTP binding"/>
    <property type="evidence" value="ECO:0007669"/>
    <property type="project" value="UniProtKB-KW"/>
</dbReference>
<evidence type="ECO:0000256" key="2">
    <source>
        <dbReference type="ARBA" id="ARBA00007699"/>
    </source>
</evidence>
<dbReference type="InterPro" id="IPR036726">
    <property type="entry name" value="GTP1_OBG_dom_sf"/>
</dbReference>
<dbReference type="InterPro" id="IPR006074">
    <property type="entry name" value="GTP1-OBG_CS"/>
</dbReference>
<dbReference type="InterPro" id="IPR031167">
    <property type="entry name" value="G_OBG"/>
</dbReference>
<dbReference type="NCBIfam" id="NF008955">
    <property type="entry name" value="PRK12297.1"/>
    <property type="match status" value="1"/>
</dbReference>
<dbReference type="Pfam" id="PF01018">
    <property type="entry name" value="GTP1_OBG"/>
    <property type="match status" value="1"/>
</dbReference>
<keyword evidence="8" id="KW-0342">GTP-binding</keyword>
<dbReference type="InterPro" id="IPR015349">
    <property type="entry name" value="OCT_dom"/>
</dbReference>
<evidence type="ECO:0000256" key="9">
    <source>
        <dbReference type="SAM" id="MobiDB-lite"/>
    </source>
</evidence>
<dbReference type="InterPro" id="IPR045086">
    <property type="entry name" value="OBG_GTPase"/>
</dbReference>
<organism evidence="13">
    <name type="scientific">freshwater metagenome</name>
    <dbReference type="NCBI Taxonomy" id="449393"/>
    <lineage>
        <taxon>unclassified sequences</taxon>
        <taxon>metagenomes</taxon>
        <taxon>ecological metagenomes</taxon>
    </lineage>
</organism>
<dbReference type="Pfam" id="PF09269">
    <property type="entry name" value="DUF1967"/>
    <property type="match status" value="1"/>
</dbReference>
<dbReference type="HAMAP" id="MF_01454">
    <property type="entry name" value="GTPase_Obg"/>
    <property type="match status" value="1"/>
</dbReference>
<dbReference type="SUPFAM" id="SSF52540">
    <property type="entry name" value="P-loop containing nucleoside triphosphate hydrolases"/>
    <property type="match status" value="1"/>
</dbReference>
<dbReference type="InterPro" id="IPR006169">
    <property type="entry name" value="GTP1_OBG_dom"/>
</dbReference>
<dbReference type="PROSITE" id="PS00905">
    <property type="entry name" value="GTP1_OBG"/>
    <property type="match status" value="1"/>
</dbReference>
<dbReference type="PROSITE" id="PS51883">
    <property type="entry name" value="OBG"/>
    <property type="match status" value="1"/>
</dbReference>
<accession>A0A6J6N3D8</accession>
<dbReference type="InterPro" id="IPR006073">
    <property type="entry name" value="GTP-bd"/>
</dbReference>
<dbReference type="FunFam" id="2.70.210.12:FF:000001">
    <property type="entry name" value="GTPase Obg"/>
    <property type="match status" value="1"/>
</dbReference>
<dbReference type="Gene3D" id="3.40.50.300">
    <property type="entry name" value="P-loop containing nucleotide triphosphate hydrolases"/>
    <property type="match status" value="1"/>
</dbReference>
<evidence type="ECO:0000256" key="3">
    <source>
        <dbReference type="ARBA" id="ARBA00022490"/>
    </source>
</evidence>
<keyword evidence="7" id="KW-0460">Magnesium</keyword>
<dbReference type="Pfam" id="PF01926">
    <property type="entry name" value="MMR_HSR1"/>
    <property type="match status" value="1"/>
</dbReference>
<dbReference type="CDD" id="cd01898">
    <property type="entry name" value="Obg"/>
    <property type="match status" value="1"/>
</dbReference>
<dbReference type="SUPFAM" id="SSF102741">
    <property type="entry name" value="Obg GTP-binding protein C-terminal domain"/>
    <property type="match status" value="1"/>
</dbReference>
<proteinExistence type="inferred from homology"/>